<keyword evidence="2" id="KW-1185">Reference proteome</keyword>
<accession>A0A8J2LHU8</accession>
<dbReference type="EMBL" id="CAJVCH010567106">
    <property type="protein sequence ID" value="CAG7832819.1"/>
    <property type="molecule type" value="Genomic_DNA"/>
</dbReference>
<evidence type="ECO:0000313" key="2">
    <source>
        <dbReference type="Proteomes" id="UP000708208"/>
    </source>
</evidence>
<protein>
    <submittedName>
        <fullName evidence="1">Uncharacterized protein</fullName>
    </submittedName>
</protein>
<gene>
    <name evidence="1" type="ORF">AFUS01_LOCUS42484</name>
</gene>
<sequence length="131" mass="15430">MGEMRGTAVEEDVFRKRPENDILGEMNHVLFFHKLQEAIDANNIKQLSFQIFFETNLKGNFSNHNNKALLIVSIPTGCNGERIPEQMENKHLPDNFHGQLIHGLRKRMLYMNRRFHPKRPRKKQLDYTEAV</sequence>
<comment type="caution">
    <text evidence="1">The sequence shown here is derived from an EMBL/GenBank/DDBJ whole genome shotgun (WGS) entry which is preliminary data.</text>
</comment>
<reference evidence="1" key="1">
    <citation type="submission" date="2021-06" db="EMBL/GenBank/DDBJ databases">
        <authorList>
            <person name="Hodson N. C."/>
            <person name="Mongue J. A."/>
            <person name="Jaron S. K."/>
        </authorList>
    </citation>
    <scope>NUCLEOTIDE SEQUENCE</scope>
</reference>
<name>A0A8J2LHU8_9HEXA</name>
<proteinExistence type="predicted"/>
<organism evidence="1 2">
    <name type="scientific">Allacma fusca</name>
    <dbReference type="NCBI Taxonomy" id="39272"/>
    <lineage>
        <taxon>Eukaryota</taxon>
        <taxon>Metazoa</taxon>
        <taxon>Ecdysozoa</taxon>
        <taxon>Arthropoda</taxon>
        <taxon>Hexapoda</taxon>
        <taxon>Collembola</taxon>
        <taxon>Symphypleona</taxon>
        <taxon>Sminthuridae</taxon>
        <taxon>Allacma</taxon>
    </lineage>
</organism>
<evidence type="ECO:0000313" key="1">
    <source>
        <dbReference type="EMBL" id="CAG7832819.1"/>
    </source>
</evidence>
<dbReference type="AlphaFoldDB" id="A0A8J2LHU8"/>
<dbReference type="Proteomes" id="UP000708208">
    <property type="component" value="Unassembled WGS sequence"/>
</dbReference>